<keyword evidence="2" id="KW-1185">Reference proteome</keyword>
<comment type="caution">
    <text evidence="1">The sequence shown here is derived from an EMBL/GenBank/DDBJ whole genome shotgun (WGS) entry which is preliminary data.</text>
</comment>
<dbReference type="Proteomes" id="UP000814140">
    <property type="component" value="Unassembled WGS sequence"/>
</dbReference>
<accession>A0ACB8TJB7</accession>
<sequence length="219" mass="23811">MASTAPEDPSTSEKVATPPVEMFYCGVCTFPPEYCEFGTSFSKCKEWLHTERLDLFEKYYSDEALQAKLGTLSVEAQSKLEKDTAKKEAKAEAKADAARKKKMSSPVIIKRIERNKRKYVTSIRGLEAFDIDLKKASKFFATKFATGASVTKNAAGIDEIVVQGDVSQEVYDMIAEANEGGGEGGGGGKGGKKGLDVLKGVVVDNIEMVEEKKKKADAE</sequence>
<protein>
    <submittedName>
        <fullName evidence="1">Density-regulated protein DRP1</fullName>
    </submittedName>
</protein>
<organism evidence="1 2">
    <name type="scientific">Artomyces pyxidatus</name>
    <dbReference type="NCBI Taxonomy" id="48021"/>
    <lineage>
        <taxon>Eukaryota</taxon>
        <taxon>Fungi</taxon>
        <taxon>Dikarya</taxon>
        <taxon>Basidiomycota</taxon>
        <taxon>Agaricomycotina</taxon>
        <taxon>Agaricomycetes</taxon>
        <taxon>Russulales</taxon>
        <taxon>Auriscalpiaceae</taxon>
        <taxon>Artomyces</taxon>
    </lineage>
</organism>
<evidence type="ECO:0000313" key="2">
    <source>
        <dbReference type="Proteomes" id="UP000814140"/>
    </source>
</evidence>
<evidence type="ECO:0000313" key="1">
    <source>
        <dbReference type="EMBL" id="KAI0068529.1"/>
    </source>
</evidence>
<gene>
    <name evidence="1" type="ORF">BV25DRAFT_1986131</name>
</gene>
<proteinExistence type="predicted"/>
<name>A0ACB8TJB7_9AGAM</name>
<reference evidence="1" key="1">
    <citation type="submission" date="2021-03" db="EMBL/GenBank/DDBJ databases">
        <authorList>
            <consortium name="DOE Joint Genome Institute"/>
            <person name="Ahrendt S."/>
            <person name="Looney B.P."/>
            <person name="Miyauchi S."/>
            <person name="Morin E."/>
            <person name="Drula E."/>
            <person name="Courty P.E."/>
            <person name="Chicoki N."/>
            <person name="Fauchery L."/>
            <person name="Kohler A."/>
            <person name="Kuo A."/>
            <person name="Labutti K."/>
            <person name="Pangilinan J."/>
            <person name="Lipzen A."/>
            <person name="Riley R."/>
            <person name="Andreopoulos W."/>
            <person name="He G."/>
            <person name="Johnson J."/>
            <person name="Barry K.W."/>
            <person name="Grigoriev I.V."/>
            <person name="Nagy L."/>
            <person name="Hibbett D."/>
            <person name="Henrissat B."/>
            <person name="Matheny P.B."/>
            <person name="Labbe J."/>
            <person name="Martin F."/>
        </authorList>
    </citation>
    <scope>NUCLEOTIDE SEQUENCE</scope>
    <source>
        <strain evidence="1">HHB10654</strain>
    </source>
</reference>
<reference evidence="1" key="2">
    <citation type="journal article" date="2022" name="New Phytol.">
        <title>Evolutionary transition to the ectomycorrhizal habit in the genomes of a hyperdiverse lineage of mushroom-forming fungi.</title>
        <authorList>
            <person name="Looney B."/>
            <person name="Miyauchi S."/>
            <person name="Morin E."/>
            <person name="Drula E."/>
            <person name="Courty P.E."/>
            <person name="Kohler A."/>
            <person name="Kuo A."/>
            <person name="LaButti K."/>
            <person name="Pangilinan J."/>
            <person name="Lipzen A."/>
            <person name="Riley R."/>
            <person name="Andreopoulos W."/>
            <person name="He G."/>
            <person name="Johnson J."/>
            <person name="Nolan M."/>
            <person name="Tritt A."/>
            <person name="Barry K.W."/>
            <person name="Grigoriev I.V."/>
            <person name="Nagy L.G."/>
            <person name="Hibbett D."/>
            <person name="Henrissat B."/>
            <person name="Matheny P.B."/>
            <person name="Labbe J."/>
            <person name="Martin F.M."/>
        </authorList>
    </citation>
    <scope>NUCLEOTIDE SEQUENCE</scope>
    <source>
        <strain evidence="1">HHB10654</strain>
    </source>
</reference>
<dbReference type="EMBL" id="MU277187">
    <property type="protein sequence ID" value="KAI0068529.1"/>
    <property type="molecule type" value="Genomic_DNA"/>
</dbReference>